<dbReference type="GO" id="GO:0140359">
    <property type="term" value="F:ABC-type transporter activity"/>
    <property type="evidence" value="ECO:0007669"/>
    <property type="project" value="InterPro"/>
</dbReference>
<proteinExistence type="predicted"/>
<dbReference type="SUPFAM" id="SSF52540">
    <property type="entry name" value="P-loop containing nucleoside triphosphate hydrolases"/>
    <property type="match status" value="1"/>
</dbReference>
<dbReference type="FunFam" id="1.20.1560.10:FF:000063">
    <property type="entry name" value="Multidrug resistance protein ABC transporter"/>
    <property type="match status" value="1"/>
</dbReference>
<evidence type="ECO:0000259" key="10">
    <source>
        <dbReference type="PROSITE" id="PS50929"/>
    </source>
</evidence>
<dbReference type="Pfam" id="PF00664">
    <property type="entry name" value="ABC_membrane"/>
    <property type="match status" value="1"/>
</dbReference>
<evidence type="ECO:0000256" key="4">
    <source>
        <dbReference type="ARBA" id="ARBA00022737"/>
    </source>
</evidence>
<dbReference type="EMBL" id="VJMH01003803">
    <property type="protein sequence ID" value="KAF0704835.1"/>
    <property type="molecule type" value="Genomic_DNA"/>
</dbReference>
<dbReference type="InterPro" id="IPR036640">
    <property type="entry name" value="ABC1_TM_sf"/>
</dbReference>
<dbReference type="GO" id="GO:0005524">
    <property type="term" value="F:ATP binding"/>
    <property type="evidence" value="ECO:0007669"/>
    <property type="project" value="UniProtKB-KW"/>
</dbReference>
<evidence type="ECO:0000256" key="1">
    <source>
        <dbReference type="ARBA" id="ARBA00004127"/>
    </source>
</evidence>
<feature type="non-terminal residue" evidence="11">
    <location>
        <position position="563"/>
    </location>
</feature>
<dbReference type="InterPro" id="IPR003439">
    <property type="entry name" value="ABC_transporter-like_ATP-bd"/>
</dbReference>
<dbReference type="SUPFAM" id="SSF90123">
    <property type="entry name" value="ABC transporter transmembrane region"/>
    <property type="match status" value="1"/>
</dbReference>
<organism evidence="11">
    <name type="scientific">Aphanomyces stellatus</name>
    <dbReference type="NCBI Taxonomy" id="120398"/>
    <lineage>
        <taxon>Eukaryota</taxon>
        <taxon>Sar</taxon>
        <taxon>Stramenopiles</taxon>
        <taxon>Oomycota</taxon>
        <taxon>Saprolegniomycetes</taxon>
        <taxon>Saprolegniales</taxon>
        <taxon>Verrucalvaceae</taxon>
        <taxon>Aphanomyces</taxon>
    </lineage>
</organism>
<dbReference type="PROSITE" id="PS50929">
    <property type="entry name" value="ABC_TM1F"/>
    <property type="match status" value="1"/>
</dbReference>
<dbReference type="Gene3D" id="1.20.1560.10">
    <property type="entry name" value="ABC transporter type 1, transmembrane domain"/>
    <property type="match status" value="1"/>
</dbReference>
<feature type="transmembrane region" description="Helical" evidence="9">
    <location>
        <begin position="420"/>
        <end position="441"/>
    </location>
</feature>
<protein>
    <recommendedName>
        <fullName evidence="10">ABC transmembrane type-1 domain-containing protein</fullName>
    </recommendedName>
</protein>
<gene>
    <name evidence="11" type="ORF">As57867_007218</name>
</gene>
<keyword evidence="4" id="KW-0677">Repeat</keyword>
<dbReference type="GO" id="GO:0012505">
    <property type="term" value="C:endomembrane system"/>
    <property type="evidence" value="ECO:0007669"/>
    <property type="project" value="UniProtKB-SubCell"/>
</dbReference>
<evidence type="ECO:0000313" key="11">
    <source>
        <dbReference type="EMBL" id="KAF0704835.1"/>
    </source>
</evidence>
<evidence type="ECO:0000256" key="8">
    <source>
        <dbReference type="ARBA" id="ARBA00023136"/>
    </source>
</evidence>
<feature type="non-terminal residue" evidence="11">
    <location>
        <position position="1"/>
    </location>
</feature>
<keyword evidence="8 9" id="KW-0472">Membrane</keyword>
<feature type="transmembrane region" description="Helical" evidence="9">
    <location>
        <begin position="163"/>
        <end position="187"/>
    </location>
</feature>
<feature type="transmembrane region" description="Helical" evidence="9">
    <location>
        <begin position="276"/>
        <end position="296"/>
    </location>
</feature>
<dbReference type="Pfam" id="PF00005">
    <property type="entry name" value="ABC_tran"/>
    <property type="match status" value="1"/>
</dbReference>
<dbReference type="PANTHER" id="PTHR24223">
    <property type="entry name" value="ATP-BINDING CASSETTE SUB-FAMILY C"/>
    <property type="match status" value="1"/>
</dbReference>
<dbReference type="GO" id="GO:0016887">
    <property type="term" value="F:ATP hydrolysis activity"/>
    <property type="evidence" value="ECO:0007669"/>
    <property type="project" value="InterPro"/>
</dbReference>
<evidence type="ECO:0000256" key="6">
    <source>
        <dbReference type="ARBA" id="ARBA00022840"/>
    </source>
</evidence>
<reference evidence="11" key="1">
    <citation type="submission" date="2019-06" db="EMBL/GenBank/DDBJ databases">
        <title>Genomics analysis of Aphanomyces spp. identifies a new class of oomycete effector associated with host adaptation.</title>
        <authorList>
            <person name="Gaulin E."/>
        </authorList>
    </citation>
    <scope>NUCLEOTIDE SEQUENCE</scope>
    <source>
        <strain evidence="11">CBS 578.67</strain>
    </source>
</reference>
<keyword evidence="7 9" id="KW-1133">Transmembrane helix</keyword>
<feature type="domain" description="ABC transmembrane type-1" evidence="10">
    <location>
        <begin position="168"/>
        <end position="449"/>
    </location>
</feature>
<comment type="subcellular location">
    <subcellularLocation>
        <location evidence="1">Endomembrane system</location>
        <topology evidence="1">Multi-pass membrane protein</topology>
    </subcellularLocation>
</comment>
<evidence type="ECO:0000256" key="3">
    <source>
        <dbReference type="ARBA" id="ARBA00022692"/>
    </source>
</evidence>
<dbReference type="InterPro" id="IPR044726">
    <property type="entry name" value="ABCC_6TM_D2"/>
</dbReference>
<dbReference type="OrthoDB" id="78012at2759"/>
<evidence type="ECO:0000256" key="2">
    <source>
        <dbReference type="ARBA" id="ARBA00022448"/>
    </source>
</evidence>
<dbReference type="InterPro" id="IPR027417">
    <property type="entry name" value="P-loop_NTPase"/>
</dbReference>
<dbReference type="InterPro" id="IPR011527">
    <property type="entry name" value="ABC1_TM_dom"/>
</dbReference>
<dbReference type="PANTHER" id="PTHR24223:SF443">
    <property type="entry name" value="MULTIDRUG-RESISTANCE LIKE PROTEIN 1, ISOFORM I"/>
    <property type="match status" value="1"/>
</dbReference>
<feature type="transmembrane region" description="Helical" evidence="9">
    <location>
        <begin position="302"/>
        <end position="325"/>
    </location>
</feature>
<feature type="transmembrane region" description="Helical" evidence="9">
    <location>
        <begin position="398"/>
        <end position="414"/>
    </location>
</feature>
<dbReference type="Gene3D" id="3.40.50.300">
    <property type="entry name" value="P-loop containing nucleotide triphosphate hydrolases"/>
    <property type="match status" value="1"/>
</dbReference>
<keyword evidence="6" id="KW-0067">ATP-binding</keyword>
<dbReference type="InterPro" id="IPR050173">
    <property type="entry name" value="ABC_transporter_C-like"/>
</dbReference>
<evidence type="ECO:0000256" key="7">
    <source>
        <dbReference type="ARBA" id="ARBA00022989"/>
    </source>
</evidence>
<name>A0A6A4YYQ1_9STRA</name>
<sequence length="563" mass="62118">QNEIFTKCFLGLLRHKTIVLVTHSPEIIHSKFIDRVIEIKGGKLMETVVVKQVPDDASSTVRPLLARQGYRDTESADDALMDAAPATHASPDLYFLVTPTVASPVPPHFHGRTFTPLGESNAASYDEEKPSGRLVLDEARSEGRVSSHVYRAYFEALGGWPIFLYWGLVLCLWQGLAVAGDLWLSTWSSSAVTVSAQAFLDGTAFNLSIYAALSIGGAIMTIFRTLSIYGSALAASRRLFDKMTRALLYAPMRFFDANPLGRILNRYSNDVNTVDTTIPFCISGLLGAITNAVFALGTTFWMIQYMGLIAIPLLYIYVAIGRFYVQPAREMERVNKTTRSPLLNLISETIEGGLVIRAFGDKHVRRFQRLHCRNVDATNEATYAAQVITQWFSLRMQLTSALMLFLIATSLVLMRETLNAGLIGLALNYIFTLLSYFEWCISVLSQLETAMVGPERIAEYTNIEPEAPRVISGAVAKDWPTTGDIQFDNMAFRYKANDPLVLKDVNVHIHSGEKIGIVGRTGAGKSSLTMALFRINELASGCIKIDGMDIAKVGVKTLRSAIA</sequence>
<dbReference type="CDD" id="cd18580">
    <property type="entry name" value="ABC_6TM_ABCC_D2"/>
    <property type="match status" value="1"/>
</dbReference>
<comment type="caution">
    <text evidence="11">The sequence shown here is derived from an EMBL/GenBank/DDBJ whole genome shotgun (WGS) entry which is preliminary data.</text>
</comment>
<dbReference type="GO" id="GO:0016020">
    <property type="term" value="C:membrane"/>
    <property type="evidence" value="ECO:0007669"/>
    <property type="project" value="InterPro"/>
</dbReference>
<accession>A0A6A4YYQ1</accession>
<keyword evidence="3 9" id="KW-0812">Transmembrane</keyword>
<dbReference type="AlphaFoldDB" id="A0A6A4YYQ1"/>
<keyword evidence="2" id="KW-0813">Transport</keyword>
<evidence type="ECO:0000256" key="9">
    <source>
        <dbReference type="SAM" id="Phobius"/>
    </source>
</evidence>
<feature type="transmembrane region" description="Helical" evidence="9">
    <location>
        <begin position="207"/>
        <end position="235"/>
    </location>
</feature>
<evidence type="ECO:0000256" key="5">
    <source>
        <dbReference type="ARBA" id="ARBA00022741"/>
    </source>
</evidence>
<keyword evidence="5" id="KW-0547">Nucleotide-binding</keyword>